<dbReference type="InterPro" id="IPR052716">
    <property type="entry name" value="MOSC_domain"/>
</dbReference>
<dbReference type="PROSITE" id="PS51340">
    <property type="entry name" value="MOSC"/>
    <property type="match status" value="1"/>
</dbReference>
<dbReference type="InterPro" id="IPR011037">
    <property type="entry name" value="Pyrv_Knase-like_insert_dom_sf"/>
</dbReference>
<dbReference type="Proteomes" id="UP000237983">
    <property type="component" value="Unassembled WGS sequence"/>
</dbReference>
<name>A0A2T0VBL6_9MICO</name>
<dbReference type="PANTHER" id="PTHR36930">
    <property type="entry name" value="METAL-SULFUR CLUSTER BIOSYNTHESIS PROTEINS YUAD-RELATED"/>
    <property type="match status" value="1"/>
</dbReference>
<dbReference type="AlphaFoldDB" id="A0A2T0VBL6"/>
<accession>A0A2T0VBL6</accession>
<comment type="caution">
    <text evidence="2">The sequence shown here is derived from an EMBL/GenBank/DDBJ whole genome shotgun (WGS) entry which is preliminary data.</text>
</comment>
<dbReference type="Pfam" id="PF03476">
    <property type="entry name" value="MOSC_N"/>
    <property type="match status" value="1"/>
</dbReference>
<dbReference type="EMBL" id="PVTL01000006">
    <property type="protein sequence ID" value="PRY67468.1"/>
    <property type="molecule type" value="Genomic_DNA"/>
</dbReference>
<keyword evidence="3" id="KW-1185">Reference proteome</keyword>
<dbReference type="GO" id="GO:0030151">
    <property type="term" value="F:molybdenum ion binding"/>
    <property type="evidence" value="ECO:0007669"/>
    <property type="project" value="InterPro"/>
</dbReference>
<dbReference type="Gene3D" id="2.40.33.20">
    <property type="entry name" value="PK beta-barrel domain-like"/>
    <property type="match status" value="1"/>
</dbReference>
<feature type="domain" description="MOSC" evidence="1">
    <location>
        <begin position="102"/>
        <end position="257"/>
    </location>
</feature>
<dbReference type="GO" id="GO:0030170">
    <property type="term" value="F:pyridoxal phosphate binding"/>
    <property type="evidence" value="ECO:0007669"/>
    <property type="project" value="InterPro"/>
</dbReference>
<dbReference type="RefSeq" id="WP_106213092.1">
    <property type="nucleotide sequence ID" value="NZ_PVTL01000006.1"/>
</dbReference>
<dbReference type="Pfam" id="PF03473">
    <property type="entry name" value="MOSC"/>
    <property type="match status" value="1"/>
</dbReference>
<protein>
    <recommendedName>
        <fullName evidence="1">MOSC domain-containing protein</fullName>
    </recommendedName>
</protein>
<dbReference type="PANTHER" id="PTHR36930:SF1">
    <property type="entry name" value="MOSC DOMAIN-CONTAINING PROTEIN"/>
    <property type="match status" value="1"/>
</dbReference>
<sequence>MARITHLFRYPIKGLSAQPVSRVSLRQGGGFPGDRMFALARPDGLYSETRFVPLPKRQYFMLMKDERLAGLTTHLDVDTLDLTVRVRGNIVLEANLGTPAGILQLRRFYARVLDLPSDALPVFAQQPGYNFSDSAKASRQLMNSLSFINLASVRDLEQRIGRPVDPLRFRANVYLDGLEPWEERRWFGGEFSAGSVQFRGLEETTRCAATEVDPLTARRDIPLPRLLVEHYGDDVLGFFAEILADGELHIGDEVTVAAQPSVGDALRVGGAPRVGTAPRVGDALAEASDIPFPVVR</sequence>
<organism evidence="2 3">
    <name type="scientific">Glaciihabitans tibetensis</name>
    <dbReference type="NCBI Taxonomy" id="1266600"/>
    <lineage>
        <taxon>Bacteria</taxon>
        <taxon>Bacillati</taxon>
        <taxon>Actinomycetota</taxon>
        <taxon>Actinomycetes</taxon>
        <taxon>Micrococcales</taxon>
        <taxon>Microbacteriaceae</taxon>
        <taxon>Glaciihabitans</taxon>
    </lineage>
</organism>
<evidence type="ECO:0000259" key="1">
    <source>
        <dbReference type="PROSITE" id="PS51340"/>
    </source>
</evidence>
<reference evidence="2 3" key="1">
    <citation type="submission" date="2018-03" db="EMBL/GenBank/DDBJ databases">
        <title>Genomic Encyclopedia of Type Strains, Phase III (KMG-III): the genomes of soil and plant-associated and newly described type strains.</title>
        <authorList>
            <person name="Whitman W."/>
        </authorList>
    </citation>
    <scope>NUCLEOTIDE SEQUENCE [LARGE SCALE GENOMIC DNA]</scope>
    <source>
        <strain evidence="2 3">CGMCC 1.12484</strain>
    </source>
</reference>
<dbReference type="OrthoDB" id="9793178at2"/>
<evidence type="ECO:0000313" key="3">
    <source>
        <dbReference type="Proteomes" id="UP000237983"/>
    </source>
</evidence>
<evidence type="ECO:0000313" key="2">
    <source>
        <dbReference type="EMBL" id="PRY67468.1"/>
    </source>
</evidence>
<dbReference type="InterPro" id="IPR005303">
    <property type="entry name" value="MOCOS_middle"/>
</dbReference>
<dbReference type="InterPro" id="IPR005302">
    <property type="entry name" value="MoCF_Sase_C"/>
</dbReference>
<gene>
    <name evidence="2" type="ORF">B0I08_10675</name>
</gene>
<proteinExistence type="predicted"/>
<dbReference type="GO" id="GO:0003824">
    <property type="term" value="F:catalytic activity"/>
    <property type="evidence" value="ECO:0007669"/>
    <property type="project" value="InterPro"/>
</dbReference>
<dbReference type="SUPFAM" id="SSF50800">
    <property type="entry name" value="PK beta-barrel domain-like"/>
    <property type="match status" value="1"/>
</dbReference>